<reference evidence="5" key="1">
    <citation type="journal article" date="2019" name="Int. J. Syst. Evol. Microbiol.">
        <title>The Global Catalogue of Microorganisms (GCM) 10K type strain sequencing project: providing services to taxonomists for standard genome sequencing and annotation.</title>
        <authorList>
            <consortium name="The Broad Institute Genomics Platform"/>
            <consortium name="The Broad Institute Genome Sequencing Center for Infectious Disease"/>
            <person name="Wu L."/>
            <person name="Ma J."/>
        </authorList>
    </citation>
    <scope>NUCLEOTIDE SEQUENCE [LARGE SCALE GENOMIC DNA]</scope>
    <source>
        <strain evidence="5">JCM 18956</strain>
    </source>
</reference>
<evidence type="ECO:0000313" key="5">
    <source>
        <dbReference type="Proteomes" id="UP001501295"/>
    </source>
</evidence>
<dbReference type="Gene3D" id="3.40.50.720">
    <property type="entry name" value="NAD(P)-binding Rossmann-like Domain"/>
    <property type="match status" value="1"/>
</dbReference>
<dbReference type="InterPro" id="IPR020904">
    <property type="entry name" value="Sc_DH/Rdtase_CS"/>
</dbReference>
<dbReference type="PRINTS" id="PR00080">
    <property type="entry name" value="SDRFAMILY"/>
</dbReference>
<name>A0ABP8VZ70_9MICO</name>
<comment type="similarity">
    <text evidence="1">Belongs to the short-chain dehydrogenases/reductases (SDR) family.</text>
</comment>
<dbReference type="PANTHER" id="PTHR42760">
    <property type="entry name" value="SHORT-CHAIN DEHYDROGENASES/REDUCTASES FAMILY MEMBER"/>
    <property type="match status" value="1"/>
</dbReference>
<evidence type="ECO:0000313" key="4">
    <source>
        <dbReference type="EMBL" id="GAA4675118.1"/>
    </source>
</evidence>
<dbReference type="InterPro" id="IPR036291">
    <property type="entry name" value="NAD(P)-bd_dom_sf"/>
</dbReference>
<dbReference type="Pfam" id="PF13561">
    <property type="entry name" value="adh_short_C2"/>
    <property type="match status" value="1"/>
</dbReference>
<keyword evidence="2" id="KW-0560">Oxidoreductase</keyword>
<evidence type="ECO:0000259" key="3">
    <source>
        <dbReference type="SMART" id="SM00822"/>
    </source>
</evidence>
<dbReference type="SMART" id="SM00822">
    <property type="entry name" value="PKS_KR"/>
    <property type="match status" value="1"/>
</dbReference>
<dbReference type="Proteomes" id="UP001501295">
    <property type="component" value="Unassembled WGS sequence"/>
</dbReference>
<dbReference type="PANTHER" id="PTHR42760:SF133">
    <property type="entry name" value="3-OXOACYL-[ACYL-CARRIER-PROTEIN] REDUCTASE"/>
    <property type="match status" value="1"/>
</dbReference>
<proteinExistence type="inferred from homology"/>
<evidence type="ECO:0000256" key="1">
    <source>
        <dbReference type="ARBA" id="ARBA00006484"/>
    </source>
</evidence>
<evidence type="ECO:0000256" key="2">
    <source>
        <dbReference type="ARBA" id="ARBA00023002"/>
    </source>
</evidence>
<keyword evidence="5" id="KW-1185">Reference proteome</keyword>
<gene>
    <name evidence="4" type="primary">fabG1</name>
    <name evidence="4" type="ORF">GCM10025780_19540</name>
</gene>
<dbReference type="PRINTS" id="PR00081">
    <property type="entry name" value="GDHRDH"/>
</dbReference>
<accession>A0ABP8VZ70</accession>
<feature type="domain" description="Ketoreductase" evidence="3">
    <location>
        <begin position="10"/>
        <end position="183"/>
    </location>
</feature>
<dbReference type="InterPro" id="IPR057326">
    <property type="entry name" value="KR_dom"/>
</dbReference>
<dbReference type="PROSITE" id="PS00061">
    <property type="entry name" value="ADH_SHORT"/>
    <property type="match status" value="1"/>
</dbReference>
<sequence>MSSVPSTDPLSVVVVGASRGIGAAVATEYAQKGHHVIGTHRGSGVPEGVTGAVADVTSLEQLEAVVKQAVEANGRLDVLVVSSGITRDNLFLRMSEDDIRAVVDTNLIGPMLASKAALKPMLKQKSGSIVLISSVSAGIGVPGQTNYVASKAGLGGFARSFAREWASRGIRMNIVAPGPVATDMFDETPDEAKATMVAGVPMGRAGEPHEIAEVVYWVSQSTFMTGATVPVAGGIN</sequence>
<dbReference type="SUPFAM" id="SSF51735">
    <property type="entry name" value="NAD(P)-binding Rossmann-fold domains"/>
    <property type="match status" value="1"/>
</dbReference>
<dbReference type="EMBL" id="BAABLM010000003">
    <property type="protein sequence ID" value="GAA4675118.1"/>
    <property type="molecule type" value="Genomic_DNA"/>
</dbReference>
<protein>
    <submittedName>
        <fullName evidence="4">3-oxoacyl-ACP reductase FabG1</fullName>
    </submittedName>
</protein>
<organism evidence="4 5">
    <name type="scientific">Frondihabitans cladoniiphilus</name>
    <dbReference type="NCBI Taxonomy" id="715785"/>
    <lineage>
        <taxon>Bacteria</taxon>
        <taxon>Bacillati</taxon>
        <taxon>Actinomycetota</taxon>
        <taxon>Actinomycetes</taxon>
        <taxon>Micrococcales</taxon>
        <taxon>Microbacteriaceae</taxon>
        <taxon>Frondihabitans</taxon>
    </lineage>
</organism>
<comment type="caution">
    <text evidence="4">The sequence shown here is derived from an EMBL/GenBank/DDBJ whole genome shotgun (WGS) entry which is preliminary data.</text>
</comment>
<dbReference type="RefSeq" id="WP_345375662.1">
    <property type="nucleotide sequence ID" value="NZ_BAABLM010000003.1"/>
</dbReference>
<dbReference type="InterPro" id="IPR002347">
    <property type="entry name" value="SDR_fam"/>
</dbReference>